<feature type="compositionally biased region" description="Polar residues" evidence="1">
    <location>
        <begin position="331"/>
        <end position="356"/>
    </location>
</feature>
<dbReference type="InParanoid" id="A0A369K1A2"/>
<feature type="compositionally biased region" description="Pro residues" evidence="1">
    <location>
        <begin position="176"/>
        <end position="188"/>
    </location>
</feature>
<name>A0A369K1A2_HYPMA</name>
<feature type="compositionally biased region" description="Basic and acidic residues" evidence="1">
    <location>
        <begin position="285"/>
        <end position="305"/>
    </location>
</feature>
<sequence>MKDEPTSSVGSGSRAEKDGPTLLFESTMSDMENDDNPNIGIREPFYKRSSFDSDQYSPWPGRPLDRPLVLSHPAESKDKRRLAWSPDHGPIMKIGTTPGMPSNMFGRSIAEVLLEPTVGSSSRPQTFNKFHNGVPVLELDDFHSRTKGSIYNRKYIEPPDYSEDSSDEAEDSRVPPFSPSPSPEPSPGLSPFYKTAKNPSTPYITDTSPNGDKSSRSPTMNRGEDAHRAHRHLARASRDDEDKRMSEIDRRRKSETSLWRKSKSSPEHGAMHLPSSSRISPLGRPFEREAEQPPHRYGRIHDTDRTASAPRHLNAISPLEPPPKPPLRPSGHSSQWASPSHLASSFSFRPGNTSRTPPGPPFSDPLTSLSPSSSSSGGSRGTQSTSATSYHSASPDSRDPPKHQSSSRLTSPLGMLTLPRLPPAPWELSPRPPAATSVFDLPLPELKRLELKPEDERAQGHMHRRNSPRAGRGRRDSPDRILDRLISGFDPTPRAAPSRRLDTSPVAKPAKPWVCSHKDCTQAFSRWAERDRHERYSAKHTKTGFECQLCGSQLSRADALQRHLARGACGKRTINRKPAIQPLSRENDPRNST</sequence>
<feature type="region of interest" description="Disordered" evidence="1">
    <location>
        <begin position="148"/>
        <end position="512"/>
    </location>
</feature>
<reference evidence="2" key="1">
    <citation type="submission" date="2018-04" db="EMBL/GenBank/DDBJ databases">
        <title>Whole genome sequencing of Hypsizygus marmoreus.</title>
        <authorList>
            <person name="Choi I.-G."/>
            <person name="Min B."/>
            <person name="Kim J.-G."/>
            <person name="Kim S."/>
            <person name="Oh Y.-L."/>
            <person name="Kong W.-S."/>
            <person name="Park H."/>
            <person name="Jeong J."/>
            <person name="Song E.-S."/>
        </authorList>
    </citation>
    <scope>NUCLEOTIDE SEQUENCE [LARGE SCALE GENOMIC DNA]</scope>
    <source>
        <strain evidence="2">51987-8</strain>
    </source>
</reference>
<feature type="compositionally biased region" description="Pro residues" evidence="1">
    <location>
        <begin position="420"/>
        <end position="433"/>
    </location>
</feature>
<feature type="compositionally biased region" description="Basic and acidic residues" evidence="1">
    <location>
        <begin position="445"/>
        <end position="459"/>
    </location>
</feature>
<evidence type="ECO:0008006" key="4">
    <source>
        <dbReference type="Google" id="ProtNLM"/>
    </source>
</evidence>
<feature type="compositionally biased region" description="Low complexity" evidence="1">
    <location>
        <begin position="364"/>
        <end position="389"/>
    </location>
</feature>
<feature type="compositionally biased region" description="Polar residues" evidence="1">
    <location>
        <begin position="1"/>
        <end position="11"/>
    </location>
</feature>
<dbReference type="OrthoDB" id="8922241at2759"/>
<evidence type="ECO:0000313" key="3">
    <source>
        <dbReference type="Proteomes" id="UP000076154"/>
    </source>
</evidence>
<dbReference type="Proteomes" id="UP000076154">
    <property type="component" value="Unassembled WGS sequence"/>
</dbReference>
<feature type="compositionally biased region" description="Basic and acidic residues" evidence="1">
    <location>
        <begin position="236"/>
        <end position="255"/>
    </location>
</feature>
<dbReference type="STRING" id="39966.A0A369K1A2"/>
<dbReference type="EMBL" id="LUEZ02000017">
    <property type="protein sequence ID" value="RDB27280.1"/>
    <property type="molecule type" value="Genomic_DNA"/>
</dbReference>
<feature type="compositionally biased region" description="Pro residues" evidence="1">
    <location>
        <begin position="319"/>
        <end position="328"/>
    </location>
</feature>
<evidence type="ECO:0000256" key="1">
    <source>
        <dbReference type="SAM" id="MobiDB-lite"/>
    </source>
</evidence>
<feature type="region of interest" description="Disordered" evidence="1">
    <location>
        <begin position="573"/>
        <end position="593"/>
    </location>
</feature>
<accession>A0A369K1A2</accession>
<feature type="compositionally biased region" description="Polar residues" evidence="1">
    <location>
        <begin position="197"/>
        <end position="220"/>
    </location>
</feature>
<gene>
    <name evidence="2" type="ORF">Hypma_004379</name>
</gene>
<proteinExistence type="predicted"/>
<protein>
    <recommendedName>
        <fullName evidence="4">C2H2-type domain-containing protein</fullName>
    </recommendedName>
</protein>
<comment type="caution">
    <text evidence="2">The sequence shown here is derived from an EMBL/GenBank/DDBJ whole genome shotgun (WGS) entry which is preliminary data.</text>
</comment>
<dbReference type="Gene3D" id="3.30.160.60">
    <property type="entry name" value="Classic Zinc Finger"/>
    <property type="match status" value="1"/>
</dbReference>
<keyword evidence="3" id="KW-1185">Reference proteome</keyword>
<dbReference type="AlphaFoldDB" id="A0A369K1A2"/>
<feature type="compositionally biased region" description="Basic and acidic residues" evidence="1">
    <location>
        <begin position="473"/>
        <end position="483"/>
    </location>
</feature>
<feature type="compositionally biased region" description="Acidic residues" evidence="1">
    <location>
        <begin position="160"/>
        <end position="170"/>
    </location>
</feature>
<feature type="region of interest" description="Disordered" evidence="1">
    <location>
        <begin position="1"/>
        <end position="103"/>
    </location>
</feature>
<organism evidence="2 3">
    <name type="scientific">Hypsizygus marmoreus</name>
    <name type="common">White beech mushroom</name>
    <name type="synonym">Agaricus marmoreus</name>
    <dbReference type="NCBI Taxonomy" id="39966"/>
    <lineage>
        <taxon>Eukaryota</taxon>
        <taxon>Fungi</taxon>
        <taxon>Dikarya</taxon>
        <taxon>Basidiomycota</taxon>
        <taxon>Agaricomycotina</taxon>
        <taxon>Agaricomycetes</taxon>
        <taxon>Agaricomycetidae</taxon>
        <taxon>Agaricales</taxon>
        <taxon>Tricholomatineae</taxon>
        <taxon>Lyophyllaceae</taxon>
        <taxon>Hypsizygus</taxon>
    </lineage>
</organism>
<evidence type="ECO:0000313" key="2">
    <source>
        <dbReference type="EMBL" id="RDB27280.1"/>
    </source>
</evidence>